<dbReference type="Proteomes" id="UP001223743">
    <property type="component" value="Unassembled WGS sequence"/>
</dbReference>
<accession>A0ABU0M6H2</accession>
<feature type="transmembrane region" description="Helical" evidence="1">
    <location>
        <begin position="168"/>
        <end position="187"/>
    </location>
</feature>
<evidence type="ECO:0000313" key="4">
    <source>
        <dbReference type="Proteomes" id="UP001223743"/>
    </source>
</evidence>
<feature type="transmembrane region" description="Helical" evidence="1">
    <location>
        <begin position="88"/>
        <end position="108"/>
    </location>
</feature>
<keyword evidence="1" id="KW-0812">Transmembrane</keyword>
<dbReference type="PANTHER" id="PTHR42208">
    <property type="entry name" value="HEAVY METAL TRANSPORTER-RELATED"/>
    <property type="match status" value="1"/>
</dbReference>
<evidence type="ECO:0000256" key="1">
    <source>
        <dbReference type="SAM" id="Phobius"/>
    </source>
</evidence>
<feature type="domain" description="Urease accessory protein UreH-like transmembrane" evidence="2">
    <location>
        <begin position="10"/>
        <end position="214"/>
    </location>
</feature>
<reference evidence="3 4" key="1">
    <citation type="submission" date="2023-07" db="EMBL/GenBank/DDBJ databases">
        <title>Genomic Encyclopedia of Type Strains, Phase IV (KMG-IV): sequencing the most valuable type-strain genomes for metagenomic binning, comparative biology and taxonomic classification.</title>
        <authorList>
            <person name="Goeker M."/>
        </authorList>
    </citation>
    <scope>NUCLEOTIDE SEQUENCE [LARGE SCALE GENOMIC DNA]</scope>
    <source>
        <strain evidence="3 4">B1-1</strain>
    </source>
</reference>
<keyword evidence="4" id="KW-1185">Reference proteome</keyword>
<protein>
    <submittedName>
        <fullName evidence="3">Sulfite exporter TauE/SafE</fullName>
    </submittedName>
</protein>
<proteinExistence type="predicted"/>
<dbReference type="InterPro" id="IPR039447">
    <property type="entry name" value="UreH-like_TM_dom"/>
</dbReference>
<evidence type="ECO:0000313" key="3">
    <source>
        <dbReference type="EMBL" id="MDQ0516565.1"/>
    </source>
</evidence>
<gene>
    <name evidence="3" type="ORF">QO015_002178</name>
</gene>
<sequence length="229" mass="22953">MLIGILLTGLAMGLASSLHCAGMCGPIACAMLFGVPADRPATLLMRTLLAQSGRVASYMAAGAAFGVFGAGLYGVVNAEAAHQLMQWVAALTIVWMGLAVAGVVPAMAGLDRLLLPLAGRIGGWRLRFAGAGPAPLFAGGLLWGAMPCAMVYAALLNSLLTGSVEGGVTLMAGFGLGTLPAVTFAALGLDRLRRVTRTPLRRSLAGAALVAAGIAGLLLTAPGGPLCLT</sequence>
<dbReference type="EMBL" id="JAUSWJ010000001">
    <property type="protein sequence ID" value="MDQ0516565.1"/>
    <property type="molecule type" value="Genomic_DNA"/>
</dbReference>
<feature type="transmembrane region" description="Helical" evidence="1">
    <location>
        <begin position="207"/>
        <end position="228"/>
    </location>
</feature>
<organism evidence="3 4">
    <name type="scientific">Kaistia geumhonensis</name>
    <dbReference type="NCBI Taxonomy" id="410839"/>
    <lineage>
        <taxon>Bacteria</taxon>
        <taxon>Pseudomonadati</taxon>
        <taxon>Pseudomonadota</taxon>
        <taxon>Alphaproteobacteria</taxon>
        <taxon>Hyphomicrobiales</taxon>
        <taxon>Kaistiaceae</taxon>
        <taxon>Kaistia</taxon>
    </lineage>
</organism>
<keyword evidence="1" id="KW-0472">Membrane</keyword>
<feature type="transmembrane region" description="Helical" evidence="1">
    <location>
        <begin position="134"/>
        <end position="156"/>
    </location>
</feature>
<keyword evidence="1" id="KW-1133">Transmembrane helix</keyword>
<dbReference type="RefSeq" id="WP_266279445.1">
    <property type="nucleotide sequence ID" value="NZ_JAPKNF010000001.1"/>
</dbReference>
<dbReference type="PANTHER" id="PTHR42208:SF1">
    <property type="entry name" value="HEAVY METAL TRANSPORTER"/>
    <property type="match status" value="1"/>
</dbReference>
<name>A0ABU0M6H2_9HYPH</name>
<comment type="caution">
    <text evidence="3">The sequence shown here is derived from an EMBL/GenBank/DDBJ whole genome shotgun (WGS) entry which is preliminary data.</text>
</comment>
<evidence type="ECO:0000259" key="2">
    <source>
        <dbReference type="Pfam" id="PF13386"/>
    </source>
</evidence>
<dbReference type="Pfam" id="PF13386">
    <property type="entry name" value="DsbD_2"/>
    <property type="match status" value="1"/>
</dbReference>
<feature type="transmembrane region" description="Helical" evidence="1">
    <location>
        <begin position="56"/>
        <end position="76"/>
    </location>
</feature>